<evidence type="ECO:0000256" key="5">
    <source>
        <dbReference type="ARBA" id="ARBA00022741"/>
    </source>
</evidence>
<evidence type="ECO:0000256" key="6">
    <source>
        <dbReference type="ARBA" id="ARBA00022777"/>
    </source>
</evidence>
<reference evidence="8" key="1">
    <citation type="submission" date="2013-12" db="EMBL/GenBank/DDBJ databases">
        <title>A Varibaculum cambriense genome reconstructed from a premature infant gut community with otherwise low bacterial novelty that shifts toward anaerobic metabolism during the third week of life.</title>
        <authorList>
            <person name="Brown C.T."/>
            <person name="Sharon I."/>
            <person name="Thomas B.C."/>
            <person name="Castelle C.J."/>
            <person name="Morowitz M.J."/>
            <person name="Banfield J.F."/>
        </authorList>
    </citation>
    <scope>NUCLEOTIDE SEQUENCE</scope>
</reference>
<keyword evidence="4" id="KW-0808">Transferase</keyword>
<feature type="non-terminal residue" evidence="8">
    <location>
        <position position="75"/>
    </location>
</feature>
<dbReference type="GO" id="GO:0008652">
    <property type="term" value="P:amino acid biosynthetic process"/>
    <property type="evidence" value="ECO:0007669"/>
    <property type="project" value="UniProtKB-KW"/>
</dbReference>
<dbReference type="SUPFAM" id="SSF53633">
    <property type="entry name" value="Carbamate kinase-like"/>
    <property type="match status" value="1"/>
</dbReference>
<dbReference type="Gene3D" id="3.40.1160.10">
    <property type="entry name" value="Acetylglutamate kinase-like"/>
    <property type="match status" value="1"/>
</dbReference>
<dbReference type="InterPro" id="IPR019797">
    <property type="entry name" value="Glutamate_5-kinase_CS"/>
</dbReference>
<dbReference type="InterPro" id="IPR036393">
    <property type="entry name" value="AceGlu_kinase-like_sf"/>
</dbReference>
<dbReference type="EMBL" id="AZMM01001298">
    <property type="protein sequence ID" value="ETJ44706.1"/>
    <property type="molecule type" value="Genomic_DNA"/>
</dbReference>
<keyword evidence="3" id="KW-0641">Proline biosynthesis</keyword>
<evidence type="ECO:0000256" key="2">
    <source>
        <dbReference type="ARBA" id="ARBA00022605"/>
    </source>
</evidence>
<comment type="caution">
    <text evidence="8">The sequence shown here is derived from an EMBL/GenBank/DDBJ whole genome shotgun (WGS) entry which is preliminary data.</text>
</comment>
<feature type="non-terminal residue" evidence="8">
    <location>
        <position position="1"/>
    </location>
</feature>
<keyword evidence="6 8" id="KW-0418">Kinase</keyword>
<dbReference type="PANTHER" id="PTHR43654:SF1">
    <property type="entry name" value="ISOPENTENYL PHOSPHATE KINASE"/>
    <property type="match status" value="1"/>
</dbReference>
<dbReference type="GO" id="GO:0005829">
    <property type="term" value="C:cytosol"/>
    <property type="evidence" value="ECO:0007669"/>
    <property type="project" value="TreeGrafter"/>
</dbReference>
<gene>
    <name evidence="8" type="ORF">Q604_UNBC01298G0001</name>
</gene>
<evidence type="ECO:0000256" key="3">
    <source>
        <dbReference type="ARBA" id="ARBA00022650"/>
    </source>
</evidence>
<keyword evidence="5" id="KW-0547">Nucleotide-binding</keyword>
<keyword evidence="1" id="KW-0963">Cytoplasm</keyword>
<sequence length="75" mass="7649">VSEITDETYAIAGGAGSNMGTGGMYTKIKAAHMATNSGVPMVITSGEVEDSVRRVCKGENIGTLFEAHDAGLSGK</sequence>
<organism evidence="8">
    <name type="scientific">human gut metagenome</name>
    <dbReference type="NCBI Taxonomy" id="408170"/>
    <lineage>
        <taxon>unclassified sequences</taxon>
        <taxon>metagenomes</taxon>
        <taxon>organismal metagenomes</taxon>
    </lineage>
</organism>
<dbReference type="GO" id="GO:0005524">
    <property type="term" value="F:ATP binding"/>
    <property type="evidence" value="ECO:0007669"/>
    <property type="project" value="UniProtKB-KW"/>
</dbReference>
<dbReference type="PROSITE" id="PS00902">
    <property type="entry name" value="GLUTAMATE_5_KINASE"/>
    <property type="match status" value="1"/>
</dbReference>
<keyword evidence="2" id="KW-0028">Amino-acid biosynthesis</keyword>
<evidence type="ECO:0000313" key="8">
    <source>
        <dbReference type="EMBL" id="ETJ44706.1"/>
    </source>
</evidence>
<proteinExistence type="predicted"/>
<evidence type="ECO:0000256" key="4">
    <source>
        <dbReference type="ARBA" id="ARBA00022679"/>
    </source>
</evidence>
<dbReference type="AlphaFoldDB" id="W1YQV3"/>
<evidence type="ECO:0000256" key="1">
    <source>
        <dbReference type="ARBA" id="ARBA00022490"/>
    </source>
</evidence>
<dbReference type="FunFam" id="3.40.1160.10:FF:000050">
    <property type="entry name" value="Glutamate 5-kinase"/>
    <property type="match status" value="1"/>
</dbReference>
<dbReference type="GO" id="GO:0004349">
    <property type="term" value="F:glutamate 5-kinase activity"/>
    <property type="evidence" value="ECO:0007669"/>
    <property type="project" value="InterPro"/>
</dbReference>
<keyword evidence="7" id="KW-0067">ATP-binding</keyword>
<protein>
    <submittedName>
        <fullName evidence="8">Glutamate 5-kinase</fullName>
    </submittedName>
</protein>
<evidence type="ECO:0000256" key="7">
    <source>
        <dbReference type="ARBA" id="ARBA00022840"/>
    </source>
</evidence>
<dbReference type="PANTHER" id="PTHR43654">
    <property type="entry name" value="GLUTAMATE 5-KINASE"/>
    <property type="match status" value="1"/>
</dbReference>
<accession>W1YQV3</accession>
<name>W1YQV3_9ZZZZ</name>